<protein>
    <submittedName>
        <fullName evidence="1">Uncharacterized protein</fullName>
    </submittedName>
</protein>
<organism evidence="1 2">
    <name type="scientific">Vermiconidia calcicola</name>
    <dbReference type="NCBI Taxonomy" id="1690605"/>
    <lineage>
        <taxon>Eukaryota</taxon>
        <taxon>Fungi</taxon>
        <taxon>Dikarya</taxon>
        <taxon>Ascomycota</taxon>
        <taxon>Pezizomycotina</taxon>
        <taxon>Dothideomycetes</taxon>
        <taxon>Dothideomycetidae</taxon>
        <taxon>Mycosphaerellales</taxon>
        <taxon>Extremaceae</taxon>
        <taxon>Vermiconidia</taxon>
    </lineage>
</organism>
<accession>A0ACC3MSA1</accession>
<proteinExistence type="predicted"/>
<evidence type="ECO:0000313" key="1">
    <source>
        <dbReference type="EMBL" id="KAK3701557.1"/>
    </source>
</evidence>
<comment type="caution">
    <text evidence="1">The sequence shown here is derived from an EMBL/GenBank/DDBJ whole genome shotgun (WGS) entry which is preliminary data.</text>
</comment>
<gene>
    <name evidence="1" type="ORF">LTR37_015411</name>
</gene>
<dbReference type="Proteomes" id="UP001281147">
    <property type="component" value="Unassembled WGS sequence"/>
</dbReference>
<keyword evidence="2" id="KW-1185">Reference proteome</keyword>
<name>A0ACC3MSA1_9PEZI</name>
<reference evidence="1" key="1">
    <citation type="submission" date="2023-07" db="EMBL/GenBank/DDBJ databases">
        <title>Black Yeasts Isolated from many extreme environments.</title>
        <authorList>
            <person name="Coleine C."/>
            <person name="Stajich J.E."/>
            <person name="Selbmann L."/>
        </authorList>
    </citation>
    <scope>NUCLEOTIDE SEQUENCE</scope>
    <source>
        <strain evidence="1">CCFEE 5714</strain>
    </source>
</reference>
<dbReference type="EMBL" id="JAUTXU010000172">
    <property type="protein sequence ID" value="KAK3701557.1"/>
    <property type="molecule type" value="Genomic_DNA"/>
</dbReference>
<evidence type="ECO:0000313" key="2">
    <source>
        <dbReference type="Proteomes" id="UP001281147"/>
    </source>
</evidence>
<sequence length="136" mass="15051">MKKCYDSSKEIRGKGYKGKVLKAFDDYLSLTDETSPFLIAAESTANALQELAKACADTLVAEVGAILASIANTFDTMINNRTEDLGDPHVRRQIKHYLEQRAGELDQLQVALADIKAKPQYNDGIDVKVEEEDELS</sequence>